<keyword evidence="1" id="KW-0175">Coiled coil</keyword>
<dbReference type="AlphaFoldDB" id="A0A016QLH0"/>
<feature type="region of interest" description="Disordered" evidence="2">
    <location>
        <begin position="31"/>
        <end position="53"/>
    </location>
</feature>
<organism evidence="5 6">
    <name type="scientific">Deinococcus phoenicis</name>
    <dbReference type="NCBI Taxonomy" id="1476583"/>
    <lineage>
        <taxon>Bacteria</taxon>
        <taxon>Thermotogati</taxon>
        <taxon>Deinococcota</taxon>
        <taxon>Deinococci</taxon>
        <taxon>Deinococcales</taxon>
        <taxon>Deinococcaceae</taxon>
        <taxon>Deinococcus</taxon>
    </lineage>
</organism>
<dbReference type="InterPro" id="IPR016047">
    <property type="entry name" value="M23ase_b-sheet_dom"/>
</dbReference>
<evidence type="ECO:0000256" key="1">
    <source>
        <dbReference type="SAM" id="Coils"/>
    </source>
</evidence>
<keyword evidence="3" id="KW-0732">Signal</keyword>
<dbReference type="Pfam" id="PF01551">
    <property type="entry name" value="Peptidase_M23"/>
    <property type="match status" value="1"/>
</dbReference>
<feature type="domain" description="M23ase beta-sheet core" evidence="4">
    <location>
        <begin position="449"/>
        <end position="516"/>
    </location>
</feature>
<comment type="caution">
    <text evidence="5">The sequence shown here is derived from an EMBL/GenBank/DDBJ whole genome shotgun (WGS) entry which is preliminary data.</text>
</comment>
<protein>
    <submittedName>
        <fullName evidence="5">Peptidase M23B</fullName>
    </submittedName>
</protein>
<name>A0A016QLH0_9DEIO</name>
<dbReference type="InterPro" id="IPR011055">
    <property type="entry name" value="Dup_hybrid_motif"/>
</dbReference>
<dbReference type="Gene3D" id="2.70.70.10">
    <property type="entry name" value="Glucose Permease (Domain IIA)"/>
    <property type="match status" value="1"/>
</dbReference>
<dbReference type="eggNOG" id="COG0739">
    <property type="taxonomic scope" value="Bacteria"/>
</dbReference>
<dbReference type="Proteomes" id="UP000020492">
    <property type="component" value="Unassembled WGS sequence"/>
</dbReference>
<dbReference type="Gene3D" id="6.10.250.3150">
    <property type="match status" value="1"/>
</dbReference>
<evidence type="ECO:0000259" key="4">
    <source>
        <dbReference type="Pfam" id="PF01551"/>
    </source>
</evidence>
<proteinExistence type="predicted"/>
<dbReference type="STRING" id="1476583.DEIPH_ctg084orf0018"/>
<keyword evidence="6" id="KW-1185">Reference proteome</keyword>
<dbReference type="OrthoDB" id="62910at2"/>
<sequence>MAQVRAARVRSRRPRWPALILLSAALLAGAQKTEPGQAGPPQPGQTQAGQPRLNLPTTSQLLQQLQRELEQQRRLSTQQRQDLEQLRARIQNLTAQQRQALGRLDTLADQVAGLENETATLGARVVLAQRQLADTTAQRGVTQARVTRLQGDVRELLGALYRERSGRYLQLLSQARSLSDLLIRLKYANIAGQHNVEVIETLRREVQTLETQRTEQARRTANLQTLQEQRVTKLTQLRDRRAEQGRLLAQLKRSEQGQRTLAARTQAQQVLTAQAIDQLVGQVVQERARIEAERQRRLEEERKRREAELRRIREAQERARQEALRLARIRAEQERQARIAQERARAAAEARARAVAQAKAEAQARAQAQAAAQAAAARQAALTAQRQRQVQLQQEQTALRARETQVQQAAVRVQQQLAPLPAVSGPVGFPLPGGSVTQPYGANGAQWSVLQGTEDGQAVAALDGNVIATTYYASLGWVVLLDHGPTVTAYFGLQDAQVAVGERVARGTPLGTVGGSPIFGPGRMAFQVNSVSGGSRRPVPPPF</sequence>
<feature type="coiled-coil region" evidence="1">
    <location>
        <begin position="55"/>
        <end position="117"/>
    </location>
</feature>
<accession>A0A016QLH0</accession>
<gene>
    <name evidence="5" type="ORF">DEIPH_ctg084orf0018</name>
</gene>
<feature type="chain" id="PRO_5001488158" evidence="3">
    <location>
        <begin position="31"/>
        <end position="543"/>
    </location>
</feature>
<reference evidence="5 6" key="1">
    <citation type="submission" date="2014-03" db="EMBL/GenBank/DDBJ databases">
        <title>Draft genome sequence of Deinococcus phoenicis 1P10ME.</title>
        <authorList>
            <person name="Stepanov V.G."/>
            <person name="Vaishampayan P."/>
            <person name="Venkateswaran K."/>
            <person name="Fox G.E."/>
        </authorList>
    </citation>
    <scope>NUCLEOTIDE SEQUENCE [LARGE SCALE GENOMIC DNA]</scope>
    <source>
        <strain evidence="5 6">1P10ME</strain>
    </source>
</reference>
<dbReference type="EMBL" id="JHAC01000072">
    <property type="protein sequence ID" value="EYB66604.1"/>
    <property type="molecule type" value="Genomic_DNA"/>
</dbReference>
<evidence type="ECO:0000313" key="5">
    <source>
        <dbReference type="EMBL" id="EYB66604.1"/>
    </source>
</evidence>
<evidence type="ECO:0000313" key="6">
    <source>
        <dbReference type="Proteomes" id="UP000020492"/>
    </source>
</evidence>
<dbReference type="RefSeq" id="WP_051517474.1">
    <property type="nucleotide sequence ID" value="NZ_JHAC01000072.1"/>
</dbReference>
<evidence type="ECO:0000256" key="3">
    <source>
        <dbReference type="SAM" id="SignalP"/>
    </source>
</evidence>
<dbReference type="SUPFAM" id="SSF51261">
    <property type="entry name" value="Duplicated hybrid motif"/>
    <property type="match status" value="1"/>
</dbReference>
<evidence type="ECO:0000256" key="2">
    <source>
        <dbReference type="SAM" id="MobiDB-lite"/>
    </source>
</evidence>
<feature type="signal peptide" evidence="3">
    <location>
        <begin position="1"/>
        <end position="30"/>
    </location>
</feature>
<feature type="coiled-coil region" evidence="1">
    <location>
        <begin position="199"/>
        <end position="365"/>
    </location>
</feature>
<dbReference type="eggNOG" id="COG3883">
    <property type="taxonomic scope" value="Bacteria"/>
</dbReference>
<dbReference type="PATRIC" id="fig|1476583.3.peg.3394"/>